<geneLocation type="mitochondrion" evidence="4"/>
<keyword evidence="2" id="KW-0687">Ribonucleoprotein</keyword>
<accession>W8VRB0</accession>
<keyword evidence="1 4" id="KW-0689">Ribosomal protein</keyword>
<dbReference type="Gene3D" id="3.30.70.600">
    <property type="entry name" value="Ribosomal protein S10 domain"/>
    <property type="match status" value="1"/>
</dbReference>
<organism evidence="4">
    <name type="scientific">Tsukubamonas globosa</name>
    <dbReference type="NCBI Taxonomy" id="875863"/>
    <lineage>
        <taxon>Eukaryota</taxon>
        <taxon>Discoba</taxon>
        <taxon>Tsukubamonadida</taxon>
        <taxon>Tsukubamonadidae</taxon>
        <taxon>Tsukubamonas</taxon>
    </lineage>
</organism>
<evidence type="ECO:0000259" key="3">
    <source>
        <dbReference type="Pfam" id="PF00338"/>
    </source>
</evidence>
<feature type="domain" description="Small ribosomal subunit protein uS10" evidence="3">
    <location>
        <begin position="9"/>
        <end position="66"/>
    </location>
</feature>
<dbReference type="GeneID" id="18490833"/>
<evidence type="ECO:0000256" key="1">
    <source>
        <dbReference type="ARBA" id="ARBA00022980"/>
    </source>
</evidence>
<dbReference type="Pfam" id="PF00338">
    <property type="entry name" value="Ribosomal_S10"/>
    <property type="match status" value="1"/>
</dbReference>
<dbReference type="SUPFAM" id="SSF54999">
    <property type="entry name" value="Ribosomal protein S10"/>
    <property type="match status" value="1"/>
</dbReference>
<keyword evidence="4" id="KW-0496">Mitochondrion</keyword>
<evidence type="ECO:0000313" key="4">
    <source>
        <dbReference type="EMBL" id="BAO51964.1"/>
    </source>
</evidence>
<dbReference type="InterPro" id="IPR036838">
    <property type="entry name" value="Ribosomal_uS10_dom_sf"/>
</dbReference>
<sequence length="73" mass="8507">MAYFYHFRQKKKITVLRSPHIDKKSREQFELCTHSGYLIVKPAGDESVFLATVRKNIFSGVRCTIKKECSVQL</sequence>
<gene>
    <name evidence="4" type="primary">rps10</name>
</gene>
<proteinExistence type="predicted"/>
<name>W8VRB0_9EUKA</name>
<dbReference type="AlphaFoldDB" id="W8VRB0"/>
<evidence type="ECO:0000256" key="2">
    <source>
        <dbReference type="ARBA" id="ARBA00023274"/>
    </source>
</evidence>
<dbReference type="EMBL" id="AB854048">
    <property type="protein sequence ID" value="BAO51964.1"/>
    <property type="molecule type" value="Genomic_DNA"/>
</dbReference>
<protein>
    <submittedName>
        <fullName evidence="4">Ribosomal protein S10</fullName>
    </submittedName>
</protein>
<dbReference type="RefSeq" id="YP_009004122.1">
    <property type="nucleotide sequence ID" value="NC_023545.1"/>
</dbReference>
<dbReference type="InterPro" id="IPR027486">
    <property type="entry name" value="Ribosomal_uS10_dom"/>
</dbReference>
<reference evidence="4" key="1">
    <citation type="journal article" date="2014" name="Genome Biol. Evol.">
        <title>Gene Content Evolution in Discobid Mitochondria Deduced from the Phylogenetic Position and Complete Mitochondrial Genome of Tsukubamonas globosa.</title>
        <authorList>
            <person name="Kamikawa R."/>
            <person name="Kolisko M."/>
            <person name="Nishimura Y."/>
            <person name="Yabuki A."/>
            <person name="Brown M.W."/>
            <person name="Ishikawa S.A."/>
            <person name="Ishida K."/>
            <person name="Roger A.J."/>
            <person name="Hashimoto T."/>
            <person name="Inagaki Y."/>
        </authorList>
    </citation>
    <scope>NUCLEOTIDE SEQUENCE</scope>
</reference>
<dbReference type="GO" id="GO:1990904">
    <property type="term" value="C:ribonucleoprotein complex"/>
    <property type="evidence" value="ECO:0007669"/>
    <property type="project" value="UniProtKB-KW"/>
</dbReference>
<dbReference type="GO" id="GO:0005840">
    <property type="term" value="C:ribosome"/>
    <property type="evidence" value="ECO:0007669"/>
    <property type="project" value="UniProtKB-KW"/>
</dbReference>